<evidence type="ECO:0000313" key="2">
    <source>
        <dbReference type="EMBL" id="KGJ53096.1"/>
    </source>
</evidence>
<comment type="caution">
    <text evidence="2">The sequence shown here is derived from an EMBL/GenBank/DDBJ whole genome shotgun (WGS) entry which is preliminary data.</text>
</comment>
<dbReference type="EMBL" id="JQIF01000048">
    <property type="protein sequence ID" value="KGJ53096.1"/>
    <property type="molecule type" value="Genomic_DNA"/>
</dbReference>
<feature type="coiled-coil region" evidence="1">
    <location>
        <begin position="22"/>
        <end position="107"/>
    </location>
</feature>
<dbReference type="AlphaFoldDB" id="A0A099I689"/>
<reference evidence="2 3" key="1">
    <citation type="submission" date="2014-08" db="EMBL/GenBank/DDBJ databases">
        <title>Clostridium innocuum, an unnegligible vancomycin-resistant pathogen causing extra-intestinal infections.</title>
        <authorList>
            <person name="Feng Y."/>
            <person name="Chiu C.-H."/>
        </authorList>
    </citation>
    <scope>NUCLEOTIDE SEQUENCE [LARGE SCALE GENOMIC DNA]</scope>
    <source>
        <strain evidence="2 3">AN88</strain>
    </source>
</reference>
<dbReference type="Proteomes" id="UP000030008">
    <property type="component" value="Unassembled WGS sequence"/>
</dbReference>
<sequence length="306" mass="35351">MKKDIVELRHQLQKIESDKLYLEECIERLHEVESALRQAEKQLKKETRDVEKLNTASVASILAFFAKDKEERLVKEEQEALQAALHVRQLQENAKALRQDMDACELNIVQEELVRKQLAECELAEAIQHSPYGEALREQKQLVDAHTQRLKEVQEALEAGYLVLDQLKNALRSLDSASSWGFMDIAGGGILSTAMKHSAVDKAQKKIALLKINLYKFQKEVQDVQGFQINTVKLSDGTVAMDYFFDNIFTDMFVQSKIRESEKSLQQAKRRIEQIMDSLLQERQHTQQQLEREQAAYERMCRESVD</sequence>
<keyword evidence="1" id="KW-0175">Coiled coil</keyword>
<name>A0A099I689_CLOIN</name>
<protein>
    <submittedName>
        <fullName evidence="2">Uncharacterized protein</fullName>
    </submittedName>
</protein>
<evidence type="ECO:0000313" key="3">
    <source>
        <dbReference type="Proteomes" id="UP000030008"/>
    </source>
</evidence>
<gene>
    <name evidence="2" type="ORF">CIAN88_11530</name>
</gene>
<feature type="coiled-coil region" evidence="1">
    <location>
        <begin position="258"/>
        <end position="303"/>
    </location>
</feature>
<organism evidence="2 3">
    <name type="scientific">Clostridium innocuum</name>
    <dbReference type="NCBI Taxonomy" id="1522"/>
    <lineage>
        <taxon>Bacteria</taxon>
        <taxon>Bacillati</taxon>
        <taxon>Bacillota</taxon>
        <taxon>Clostridia</taxon>
        <taxon>Eubacteriales</taxon>
        <taxon>Clostridiaceae</taxon>
        <taxon>Clostridium</taxon>
    </lineage>
</organism>
<accession>A0A099I689</accession>
<evidence type="ECO:0000256" key="1">
    <source>
        <dbReference type="SAM" id="Coils"/>
    </source>
</evidence>
<dbReference type="RefSeq" id="WP_044905544.1">
    <property type="nucleotide sequence ID" value="NZ_JQIF01000048.1"/>
</dbReference>
<proteinExistence type="predicted"/>